<evidence type="ECO:0000256" key="2">
    <source>
        <dbReference type="ARBA" id="ARBA00012400"/>
    </source>
</evidence>
<evidence type="ECO:0000256" key="3">
    <source>
        <dbReference type="ARBA" id="ARBA00023002"/>
    </source>
</evidence>
<dbReference type="RefSeq" id="WP_159900253.1">
    <property type="nucleotide sequence ID" value="NZ_BAABFX010000026.1"/>
</dbReference>
<evidence type="ECO:0000256" key="4">
    <source>
        <dbReference type="ARBA" id="ARBA00023027"/>
    </source>
</evidence>
<keyword evidence="3" id="KW-0560">Oxidoreductase</keyword>
<dbReference type="Pfam" id="PF13241">
    <property type="entry name" value="NAD_binding_7"/>
    <property type="match status" value="1"/>
</dbReference>
<dbReference type="SUPFAM" id="SSF51735">
    <property type="entry name" value="NAD(P)-binding Rossmann-fold domains"/>
    <property type="match status" value="1"/>
</dbReference>
<keyword evidence="7" id="KW-1185">Reference proteome</keyword>
<keyword evidence="5" id="KW-0627">Porphyrin biosynthesis</keyword>
<comment type="caution">
    <text evidence="6">The sequence shown here is derived from an EMBL/GenBank/DDBJ whole genome shotgun (WGS) entry which is preliminary data.</text>
</comment>
<sequence length="114" mass="12258">MSLTTAQRIARDRTRLLGFPRPGRRAIVVGGGTMAARRAAALTRASTPVTVFAPALCDDVFDLLAERLVTWENRWPVEADLADAWLVHAATGDGDLDARICQWASAVRQGGLSA</sequence>
<name>A0ABP8JTJ5_9MICO</name>
<evidence type="ECO:0000313" key="6">
    <source>
        <dbReference type="EMBL" id="GAA4395559.1"/>
    </source>
</evidence>
<dbReference type="PANTHER" id="PTHR35330:SF1">
    <property type="entry name" value="SIROHEME BIOSYNTHESIS PROTEIN MET8"/>
    <property type="match status" value="1"/>
</dbReference>
<accession>A0ABP8JTJ5</accession>
<dbReference type="EMBL" id="BAABFX010000026">
    <property type="protein sequence ID" value="GAA4395559.1"/>
    <property type="molecule type" value="Genomic_DNA"/>
</dbReference>
<gene>
    <name evidence="6" type="ORF">GCM10023153_17670</name>
</gene>
<protein>
    <recommendedName>
        <fullName evidence="2">precorrin-2 dehydrogenase</fullName>
        <ecNumber evidence="2">1.3.1.76</ecNumber>
    </recommendedName>
</protein>
<evidence type="ECO:0000256" key="1">
    <source>
        <dbReference type="ARBA" id="ARBA00005010"/>
    </source>
</evidence>
<dbReference type="PANTHER" id="PTHR35330">
    <property type="entry name" value="SIROHEME BIOSYNTHESIS PROTEIN MET8"/>
    <property type="match status" value="1"/>
</dbReference>
<dbReference type="InterPro" id="IPR036291">
    <property type="entry name" value="NAD(P)-bd_dom_sf"/>
</dbReference>
<keyword evidence="4" id="KW-0520">NAD</keyword>
<proteinExistence type="predicted"/>
<dbReference type="Gene3D" id="3.40.50.720">
    <property type="entry name" value="NAD(P)-binding Rossmann-like Domain"/>
    <property type="match status" value="1"/>
</dbReference>
<organism evidence="6 7">
    <name type="scientific">Ornithinibacter aureus</name>
    <dbReference type="NCBI Taxonomy" id="622664"/>
    <lineage>
        <taxon>Bacteria</taxon>
        <taxon>Bacillati</taxon>
        <taxon>Actinomycetota</taxon>
        <taxon>Actinomycetes</taxon>
        <taxon>Micrococcales</taxon>
        <taxon>Intrasporangiaceae</taxon>
        <taxon>Ornithinibacter</taxon>
    </lineage>
</organism>
<reference evidence="7" key="1">
    <citation type="journal article" date="2019" name="Int. J. Syst. Evol. Microbiol.">
        <title>The Global Catalogue of Microorganisms (GCM) 10K type strain sequencing project: providing services to taxonomists for standard genome sequencing and annotation.</title>
        <authorList>
            <consortium name="The Broad Institute Genomics Platform"/>
            <consortium name="The Broad Institute Genome Sequencing Center for Infectious Disease"/>
            <person name="Wu L."/>
            <person name="Ma J."/>
        </authorList>
    </citation>
    <scope>NUCLEOTIDE SEQUENCE [LARGE SCALE GENOMIC DNA]</scope>
    <source>
        <strain evidence="7">JCM 17738</strain>
    </source>
</reference>
<evidence type="ECO:0000256" key="5">
    <source>
        <dbReference type="ARBA" id="ARBA00023244"/>
    </source>
</evidence>
<dbReference type="Proteomes" id="UP001500390">
    <property type="component" value="Unassembled WGS sequence"/>
</dbReference>
<comment type="pathway">
    <text evidence="1">Porphyrin-containing compound metabolism; siroheme biosynthesis; sirohydrochlorin from precorrin-2: step 1/1.</text>
</comment>
<evidence type="ECO:0000313" key="7">
    <source>
        <dbReference type="Proteomes" id="UP001500390"/>
    </source>
</evidence>
<dbReference type="InterPro" id="IPR028161">
    <property type="entry name" value="Met8-like"/>
</dbReference>
<dbReference type="EC" id="1.3.1.76" evidence="2"/>